<dbReference type="AlphaFoldDB" id="A0A0B6ZJJ9"/>
<reference evidence="1" key="1">
    <citation type="submission" date="2014-12" db="EMBL/GenBank/DDBJ databases">
        <title>Insight into the proteome of Arion vulgaris.</title>
        <authorList>
            <person name="Aradska J."/>
            <person name="Bulat T."/>
            <person name="Smidak R."/>
            <person name="Sarate P."/>
            <person name="Gangsoo J."/>
            <person name="Sialana F."/>
            <person name="Bilban M."/>
            <person name="Lubec G."/>
        </authorList>
    </citation>
    <scope>NUCLEOTIDE SEQUENCE</scope>
    <source>
        <tissue evidence="1">Skin</tissue>
    </source>
</reference>
<protein>
    <submittedName>
        <fullName evidence="1">Uncharacterized protein</fullName>
    </submittedName>
</protein>
<sequence>MIKFSAHSKIIFQGIIEVKIKKLKEKWIEKKKKWTDVSIVDTQKVITNSETQKDLTMEIILIGAYMT</sequence>
<name>A0A0B6ZJJ9_9EUPU</name>
<proteinExistence type="predicted"/>
<gene>
    <name evidence="1" type="primary">ORF64826</name>
</gene>
<dbReference type="EMBL" id="HACG01021166">
    <property type="protein sequence ID" value="CEK68031.1"/>
    <property type="molecule type" value="Transcribed_RNA"/>
</dbReference>
<organism evidence="1">
    <name type="scientific">Arion vulgaris</name>
    <dbReference type="NCBI Taxonomy" id="1028688"/>
    <lineage>
        <taxon>Eukaryota</taxon>
        <taxon>Metazoa</taxon>
        <taxon>Spiralia</taxon>
        <taxon>Lophotrochozoa</taxon>
        <taxon>Mollusca</taxon>
        <taxon>Gastropoda</taxon>
        <taxon>Heterobranchia</taxon>
        <taxon>Euthyneura</taxon>
        <taxon>Panpulmonata</taxon>
        <taxon>Eupulmonata</taxon>
        <taxon>Stylommatophora</taxon>
        <taxon>Helicina</taxon>
        <taxon>Arionoidea</taxon>
        <taxon>Arionidae</taxon>
        <taxon>Arion</taxon>
    </lineage>
</organism>
<feature type="non-terminal residue" evidence="1">
    <location>
        <position position="67"/>
    </location>
</feature>
<evidence type="ECO:0000313" key="1">
    <source>
        <dbReference type="EMBL" id="CEK68031.1"/>
    </source>
</evidence>
<accession>A0A0B6ZJJ9</accession>